<proteinExistence type="predicted"/>
<keyword evidence="3" id="KW-0274">FAD</keyword>
<keyword evidence="6" id="KW-0503">Monooxygenase</keyword>
<sequence>MPRPGRAPRSAVRRAPGGSPSRLRPRARARRGDAVGANGEYEVVVVGAGPTGLHLAGELALAGVRCKIVERRSERSKESRALVLQARTMEELDMRGMATAVLDRGHPVRQLEVSPGGHLIDLTVPDSAYPGVRALPQWETEEILEERADELGVRVERGVELTDCRQDGDRVVLSLRSGDREWRERAAWLVGCDGARSTVRHAIGDRFEGDVLPHGILIADVRLDSPPASPRWSGWSRGRSLSSSASAGDATGSPSSTATGPHSDGPVPVEEVDEALRTVFGLDLGPYDATWTSHFRINERRARTNRSGRVLLAGDAAHVHSPVGAQGLNLGVQDATNLGWKLAAVVAGRAGEELLDTYAEERRRVCLEAVATARRLPVRAARQLGLRGVARFPGIRRRALARVNGTSHRYRSTAGRRRRGPAGAMVGRRVPDLGLSDGRRLYEVLRSGGFVLVDQGAGSRPPVPDAWDDLVTHLPGRVRGPRGPWLGTELFLVRPDGYCAWAGPRSRAAGDLAVVLPCWAGRRNVPRERAGAWPAG</sequence>
<name>A3R4P3_WENVI</name>
<dbReference type="AlphaFoldDB" id="A3R4P3"/>
<evidence type="ECO:0000256" key="4">
    <source>
        <dbReference type="SAM" id="MobiDB-lite"/>
    </source>
</evidence>
<evidence type="ECO:0000313" key="6">
    <source>
        <dbReference type="EMBL" id="ABO15838.1"/>
    </source>
</evidence>
<accession>A3R4P3</accession>
<keyword evidence="6" id="KW-0560">Oxidoreductase</keyword>
<keyword evidence="2" id="KW-0285">Flavoprotein</keyword>
<dbReference type="InterPro" id="IPR002938">
    <property type="entry name" value="FAD-bd"/>
</dbReference>
<organism evidence="6">
    <name type="scientific">Wenjunlia vitaminophila</name>
    <name type="common">Streptomyces vitaminophilus</name>
    <dbReference type="NCBI Taxonomy" id="76728"/>
    <lineage>
        <taxon>Bacteria</taxon>
        <taxon>Bacillati</taxon>
        <taxon>Actinomycetota</taxon>
        <taxon>Actinomycetes</taxon>
        <taxon>Kitasatosporales</taxon>
        <taxon>Streptomycetaceae</taxon>
        <taxon>Wenjunlia</taxon>
    </lineage>
</organism>
<feature type="compositionally biased region" description="Low complexity" evidence="4">
    <location>
        <begin position="230"/>
        <end position="263"/>
    </location>
</feature>
<gene>
    <name evidence="6" type="primary">pyr2</name>
</gene>
<dbReference type="Gene3D" id="3.40.30.120">
    <property type="match status" value="1"/>
</dbReference>
<evidence type="ECO:0000256" key="1">
    <source>
        <dbReference type="ARBA" id="ARBA00001974"/>
    </source>
</evidence>
<dbReference type="Gene3D" id="3.50.50.60">
    <property type="entry name" value="FAD/NAD(P)-binding domain"/>
    <property type="match status" value="1"/>
</dbReference>
<evidence type="ECO:0000259" key="5">
    <source>
        <dbReference type="Pfam" id="PF01494"/>
    </source>
</evidence>
<feature type="region of interest" description="Disordered" evidence="4">
    <location>
        <begin position="227"/>
        <end position="268"/>
    </location>
</feature>
<feature type="compositionally biased region" description="Low complexity" evidence="4">
    <location>
        <begin position="13"/>
        <end position="22"/>
    </location>
</feature>
<dbReference type="InterPro" id="IPR050641">
    <property type="entry name" value="RIFMO-like"/>
</dbReference>
<feature type="region of interest" description="Disordered" evidence="4">
    <location>
        <begin position="1"/>
        <end position="33"/>
    </location>
</feature>
<dbReference type="InterPro" id="IPR036188">
    <property type="entry name" value="FAD/NAD-bd_sf"/>
</dbReference>
<dbReference type="Pfam" id="PF01494">
    <property type="entry name" value="FAD_binding_3"/>
    <property type="match status" value="1"/>
</dbReference>
<dbReference type="PRINTS" id="PR00420">
    <property type="entry name" value="RNGMNOXGNASE"/>
</dbReference>
<dbReference type="Gene3D" id="3.30.70.2450">
    <property type="match status" value="1"/>
</dbReference>
<dbReference type="PANTHER" id="PTHR43004">
    <property type="entry name" value="TRK SYSTEM POTASSIUM UPTAKE PROTEIN"/>
    <property type="match status" value="1"/>
</dbReference>
<evidence type="ECO:0000256" key="3">
    <source>
        <dbReference type="ARBA" id="ARBA00022827"/>
    </source>
</evidence>
<dbReference type="SMR" id="A3R4P3"/>
<comment type="cofactor">
    <cofactor evidence="1">
        <name>FAD</name>
        <dbReference type="ChEBI" id="CHEBI:57692"/>
    </cofactor>
</comment>
<dbReference type="PANTHER" id="PTHR43004:SF19">
    <property type="entry name" value="BINDING MONOOXYGENASE, PUTATIVE (JCVI)-RELATED"/>
    <property type="match status" value="1"/>
</dbReference>
<dbReference type="EMBL" id="EF140901">
    <property type="protein sequence ID" value="ABO15838.1"/>
    <property type="molecule type" value="Genomic_DNA"/>
</dbReference>
<dbReference type="GO" id="GO:0071949">
    <property type="term" value="F:FAD binding"/>
    <property type="evidence" value="ECO:0007669"/>
    <property type="project" value="InterPro"/>
</dbReference>
<evidence type="ECO:0000256" key="2">
    <source>
        <dbReference type="ARBA" id="ARBA00022630"/>
    </source>
</evidence>
<dbReference type="GO" id="GO:0016709">
    <property type="term" value="F:oxidoreductase activity, acting on paired donors, with incorporation or reduction of molecular oxygen, NAD(P)H as one donor, and incorporation of one atom of oxygen"/>
    <property type="evidence" value="ECO:0007669"/>
    <property type="project" value="UniProtKB-ARBA"/>
</dbReference>
<feature type="domain" description="FAD-binding" evidence="5">
    <location>
        <begin position="40"/>
        <end position="370"/>
    </location>
</feature>
<dbReference type="Pfam" id="PF21274">
    <property type="entry name" value="Rng_hyd_C"/>
    <property type="match status" value="1"/>
</dbReference>
<reference evidence="6" key="1">
    <citation type="journal article" date="2007" name="Antimicrob. Agents Chemother.">
        <title>Cloning and characterization of the pyrrolomycin biosynthetic gene clusters from Actinosporangium vitaminophilum ATCC 31673 and Streptomyces sp. strain UC 11065.</title>
        <authorList>
            <person name="Zhang X."/>
            <person name="Parry R.J."/>
        </authorList>
    </citation>
    <scope>NUCLEOTIDE SEQUENCE</scope>
    <source>
        <strain evidence="6">ATCC 31673</strain>
    </source>
</reference>
<dbReference type="SUPFAM" id="SSF51905">
    <property type="entry name" value="FAD/NAD(P)-binding domain"/>
    <property type="match status" value="1"/>
</dbReference>
<protein>
    <submittedName>
        <fullName evidence="6">FAD-dependent monooxygenase</fullName>
    </submittedName>
</protein>